<accession>A0A7U7GD66</accession>
<organism evidence="2 3">
    <name type="scientific">Candidatus Contendobacter odensis Run_B_J11</name>
    <dbReference type="NCBI Taxonomy" id="1400861"/>
    <lineage>
        <taxon>Bacteria</taxon>
        <taxon>Pseudomonadati</taxon>
        <taxon>Pseudomonadota</taxon>
        <taxon>Gammaproteobacteria</taxon>
        <taxon>Candidatus Competibacteraceae</taxon>
        <taxon>Candidatus Contendibacter</taxon>
    </lineage>
</organism>
<keyword evidence="3" id="KW-1185">Reference proteome</keyword>
<dbReference type="Proteomes" id="UP000019184">
    <property type="component" value="Unassembled WGS sequence"/>
</dbReference>
<dbReference type="AlphaFoldDB" id="A0A7U7GD66"/>
<comment type="caution">
    <text evidence="2">The sequence shown here is derived from an EMBL/GenBank/DDBJ whole genome shotgun (WGS) entry which is preliminary data.</text>
</comment>
<proteinExistence type="predicted"/>
<feature type="region of interest" description="Disordered" evidence="1">
    <location>
        <begin position="27"/>
        <end position="55"/>
    </location>
</feature>
<evidence type="ECO:0000313" key="3">
    <source>
        <dbReference type="Proteomes" id="UP000019184"/>
    </source>
</evidence>
<name>A0A7U7GD66_9GAMM</name>
<evidence type="ECO:0000313" key="2">
    <source>
        <dbReference type="EMBL" id="CDH46042.1"/>
    </source>
</evidence>
<gene>
    <name evidence="2" type="ORF">BN874_340002</name>
</gene>
<dbReference type="EMBL" id="CBTK010000248">
    <property type="protein sequence ID" value="CDH46042.1"/>
    <property type="molecule type" value="Genomic_DNA"/>
</dbReference>
<reference evidence="2 3" key="1">
    <citation type="journal article" date="2014" name="ISME J.">
        <title>Candidatus Competibacter-lineage genomes retrieved from metagenomes reveal functional metabolic diversity.</title>
        <authorList>
            <person name="McIlroy S.J."/>
            <person name="Albertsen M."/>
            <person name="Andresen E.K."/>
            <person name="Saunders A.M."/>
            <person name="Kristiansen R."/>
            <person name="Stokholm-Bjerregaard M."/>
            <person name="Nielsen K.L."/>
            <person name="Nielsen P.H."/>
        </authorList>
    </citation>
    <scope>NUCLEOTIDE SEQUENCE [LARGE SCALE GENOMIC DNA]</scope>
    <source>
        <strain evidence="2 3">Run_B_J11</strain>
    </source>
</reference>
<sequence length="55" mass="6238">MAASVLLWLIATAWARLVMRAVESDQLHRKDSTRARLVTPQADETDPFSQLRSDL</sequence>
<evidence type="ECO:0000256" key="1">
    <source>
        <dbReference type="SAM" id="MobiDB-lite"/>
    </source>
</evidence>
<protein>
    <submittedName>
        <fullName evidence="2">Uncharacterized protein</fullName>
    </submittedName>
</protein>